<evidence type="ECO:0000313" key="4">
    <source>
        <dbReference type="Proteomes" id="UP000621856"/>
    </source>
</evidence>
<evidence type="ECO:0000313" key="3">
    <source>
        <dbReference type="EMBL" id="NHK27553.1"/>
    </source>
</evidence>
<reference evidence="2" key="3">
    <citation type="submission" date="2020-09" db="EMBL/GenBank/DDBJ databases">
        <authorList>
            <person name="Sun Q."/>
            <person name="Zhou Y."/>
        </authorList>
    </citation>
    <scope>NUCLEOTIDE SEQUENCE</scope>
    <source>
        <strain evidence="2">CGMCC 1.14984</strain>
    </source>
</reference>
<evidence type="ECO:0000313" key="2">
    <source>
        <dbReference type="EMBL" id="GGH95784.1"/>
    </source>
</evidence>
<protein>
    <submittedName>
        <fullName evidence="2">Uncharacterized protein</fullName>
    </submittedName>
</protein>
<keyword evidence="1" id="KW-1133">Transmembrane helix</keyword>
<proteinExistence type="predicted"/>
<keyword evidence="1" id="KW-0472">Membrane</keyword>
<keyword evidence="1" id="KW-0812">Transmembrane</keyword>
<feature type="transmembrane region" description="Helical" evidence="1">
    <location>
        <begin position="36"/>
        <end position="55"/>
    </location>
</feature>
<dbReference type="RefSeq" id="WP_155138601.1">
    <property type="nucleotide sequence ID" value="NZ_BMGZ01000001.1"/>
</dbReference>
<reference evidence="3 5" key="2">
    <citation type="submission" date="2020-02" db="EMBL/GenBank/DDBJ databases">
        <title>Genome sequence of Parvularcula flava strain NH6-79.</title>
        <authorList>
            <person name="Abdul Karim M.H."/>
            <person name="Lam M.Q."/>
            <person name="Chen S.J."/>
            <person name="Yahya A."/>
            <person name="Shahir S."/>
            <person name="Shamsir M.S."/>
            <person name="Chong C.S."/>
        </authorList>
    </citation>
    <scope>NUCLEOTIDE SEQUENCE [LARGE SCALE GENOMIC DNA]</scope>
    <source>
        <strain evidence="3 5">NH6-79</strain>
    </source>
</reference>
<reference evidence="2" key="1">
    <citation type="journal article" date="2014" name="Int. J. Syst. Evol. Microbiol.">
        <title>Complete genome sequence of Corynebacterium casei LMG S-19264T (=DSM 44701T), isolated from a smear-ripened cheese.</title>
        <authorList>
            <consortium name="US DOE Joint Genome Institute (JGI-PGF)"/>
            <person name="Walter F."/>
            <person name="Albersmeier A."/>
            <person name="Kalinowski J."/>
            <person name="Ruckert C."/>
        </authorList>
    </citation>
    <scope>NUCLEOTIDE SEQUENCE</scope>
    <source>
        <strain evidence="2">CGMCC 1.14984</strain>
    </source>
</reference>
<gene>
    <name evidence="3" type="ORF">FF098_006525</name>
    <name evidence="2" type="ORF">GCM10011355_13140</name>
</gene>
<accession>A0A8J3EU14</accession>
<evidence type="ECO:0000313" key="5">
    <source>
        <dbReference type="Proteomes" id="UP000818603"/>
    </source>
</evidence>
<dbReference type="Proteomes" id="UP000621856">
    <property type="component" value="Unassembled WGS sequence"/>
</dbReference>
<evidence type="ECO:0000256" key="1">
    <source>
        <dbReference type="SAM" id="Phobius"/>
    </source>
</evidence>
<dbReference type="EMBL" id="BMGZ01000001">
    <property type="protein sequence ID" value="GGH95784.1"/>
    <property type="molecule type" value="Genomic_DNA"/>
</dbReference>
<keyword evidence="5" id="KW-1185">Reference proteome</keyword>
<feature type="transmembrane region" description="Helical" evidence="1">
    <location>
        <begin position="12"/>
        <end position="30"/>
    </location>
</feature>
<comment type="caution">
    <text evidence="2">The sequence shown here is derived from an EMBL/GenBank/DDBJ whole genome shotgun (WGS) entry which is preliminary data.</text>
</comment>
<dbReference type="Proteomes" id="UP000818603">
    <property type="component" value="Unassembled WGS sequence"/>
</dbReference>
<sequence>MFEPEKLFEWKRWLKMLALWFPVAIPFVYFSVRYDSVLLLLPLILYALFLNWNFFK</sequence>
<name>A0A8J3EU14_9PROT</name>
<dbReference type="EMBL" id="VCJR02000001">
    <property type="protein sequence ID" value="NHK27553.1"/>
    <property type="molecule type" value="Genomic_DNA"/>
</dbReference>
<organism evidence="2 4">
    <name type="scientific">Aquisalinus luteolus</name>
    <dbReference type="NCBI Taxonomy" id="1566827"/>
    <lineage>
        <taxon>Bacteria</taxon>
        <taxon>Pseudomonadati</taxon>
        <taxon>Pseudomonadota</taxon>
        <taxon>Alphaproteobacteria</taxon>
        <taxon>Parvularculales</taxon>
        <taxon>Parvularculaceae</taxon>
        <taxon>Aquisalinus</taxon>
    </lineage>
</organism>
<dbReference type="AlphaFoldDB" id="A0A8J3EU14"/>